<gene>
    <name evidence="2" type="primary">AVEN_81444_1</name>
    <name evidence="2" type="ORF">TNIN_427881</name>
</gene>
<protein>
    <submittedName>
        <fullName evidence="2">Integrase catalytic domain-containing protein</fullName>
    </submittedName>
</protein>
<dbReference type="Pfam" id="PF18701">
    <property type="entry name" value="DUF5641"/>
    <property type="match status" value="1"/>
</dbReference>
<dbReference type="AlphaFoldDB" id="A0A8X6IDZ7"/>
<evidence type="ECO:0000313" key="2">
    <source>
        <dbReference type="EMBL" id="GFS42139.1"/>
    </source>
</evidence>
<evidence type="ECO:0000313" key="3">
    <source>
        <dbReference type="Proteomes" id="UP000886998"/>
    </source>
</evidence>
<reference evidence="2" key="1">
    <citation type="submission" date="2020-08" db="EMBL/GenBank/DDBJ databases">
        <title>Multicomponent nature underlies the extraordinary mechanical properties of spider dragline silk.</title>
        <authorList>
            <person name="Kono N."/>
            <person name="Nakamura H."/>
            <person name="Mori M."/>
            <person name="Yoshida Y."/>
            <person name="Ohtoshi R."/>
            <person name="Malay A.D."/>
            <person name="Moran D.A.P."/>
            <person name="Tomita M."/>
            <person name="Numata K."/>
            <person name="Arakawa K."/>
        </authorList>
    </citation>
    <scope>NUCLEOTIDE SEQUENCE</scope>
</reference>
<organism evidence="2 3">
    <name type="scientific">Trichonephila inaurata madagascariensis</name>
    <dbReference type="NCBI Taxonomy" id="2747483"/>
    <lineage>
        <taxon>Eukaryota</taxon>
        <taxon>Metazoa</taxon>
        <taxon>Ecdysozoa</taxon>
        <taxon>Arthropoda</taxon>
        <taxon>Chelicerata</taxon>
        <taxon>Arachnida</taxon>
        <taxon>Araneae</taxon>
        <taxon>Araneomorphae</taxon>
        <taxon>Entelegynae</taxon>
        <taxon>Araneoidea</taxon>
        <taxon>Nephilidae</taxon>
        <taxon>Trichonephila</taxon>
        <taxon>Trichonephila inaurata</taxon>
    </lineage>
</organism>
<sequence>MVFGRNSFYHEWLGGEDHGKVGVEAAINSRSLAYEGGIGDTEEAFTPGHFLTGQKLTKIPSVPEPAERRLTRIFELQQDLLNQFWKKWSKEYLLQLLTSHQVRGSQNSYKIRFGDVVLLQENVTPPDTPGKEHEWRS</sequence>
<dbReference type="OrthoDB" id="6435436at2759"/>
<feature type="domain" description="DUF5641" evidence="1">
    <location>
        <begin position="74"/>
        <end position="126"/>
    </location>
</feature>
<evidence type="ECO:0000259" key="1">
    <source>
        <dbReference type="Pfam" id="PF18701"/>
    </source>
</evidence>
<dbReference type="EMBL" id="BMAV01025520">
    <property type="protein sequence ID" value="GFS42139.1"/>
    <property type="molecule type" value="Genomic_DNA"/>
</dbReference>
<dbReference type="Proteomes" id="UP000886998">
    <property type="component" value="Unassembled WGS sequence"/>
</dbReference>
<accession>A0A8X6IDZ7</accession>
<comment type="caution">
    <text evidence="2">The sequence shown here is derived from an EMBL/GenBank/DDBJ whole genome shotgun (WGS) entry which is preliminary data.</text>
</comment>
<proteinExistence type="predicted"/>
<name>A0A8X6IDZ7_9ARAC</name>
<keyword evidence="3" id="KW-1185">Reference proteome</keyword>
<dbReference type="InterPro" id="IPR040676">
    <property type="entry name" value="DUF5641"/>
</dbReference>